<gene>
    <name evidence="2" type="ORF">ACEWY4_019302</name>
</gene>
<dbReference type="InterPro" id="IPR012337">
    <property type="entry name" value="RNaseH-like_sf"/>
</dbReference>
<dbReference type="InterPro" id="IPR036397">
    <property type="entry name" value="RNaseH_sf"/>
</dbReference>
<dbReference type="AlphaFoldDB" id="A0ABD1JFQ7"/>
<keyword evidence="3" id="KW-1185">Reference proteome</keyword>
<accession>A0ABD1JFQ7</accession>
<proteinExistence type="predicted"/>
<dbReference type="Gene3D" id="3.30.420.10">
    <property type="entry name" value="Ribonuclease H-like superfamily/Ribonuclease H"/>
    <property type="match status" value="1"/>
</dbReference>
<evidence type="ECO:0000259" key="1">
    <source>
        <dbReference type="PROSITE" id="PS50994"/>
    </source>
</evidence>
<dbReference type="PROSITE" id="PS50994">
    <property type="entry name" value="INTEGRASE"/>
    <property type="match status" value="1"/>
</dbReference>
<reference evidence="2 3" key="1">
    <citation type="submission" date="2024-09" db="EMBL/GenBank/DDBJ databases">
        <title>A chromosome-level genome assembly of Gray's grenadier anchovy, Coilia grayii.</title>
        <authorList>
            <person name="Fu Z."/>
        </authorList>
    </citation>
    <scope>NUCLEOTIDE SEQUENCE [LARGE SCALE GENOMIC DNA]</scope>
    <source>
        <strain evidence="2">G4</strain>
        <tissue evidence="2">Muscle</tissue>
    </source>
</reference>
<sequence>MGHLLANQPNEVLAIDFSFLEPSRDGLEQVLVITNVFFKFTQVIPTRDQRASTVASVLLKEWFYRFGVPARLHSDQEKSLASVSPTAGV</sequence>
<feature type="domain" description="Integrase catalytic" evidence="1">
    <location>
        <begin position="5"/>
        <end position="89"/>
    </location>
</feature>
<name>A0ABD1JFQ7_9TELE</name>
<dbReference type="InterPro" id="IPR001584">
    <property type="entry name" value="Integrase_cat-core"/>
</dbReference>
<dbReference type="Pfam" id="PF00665">
    <property type="entry name" value="rve"/>
    <property type="match status" value="1"/>
</dbReference>
<dbReference type="Proteomes" id="UP001591681">
    <property type="component" value="Unassembled WGS sequence"/>
</dbReference>
<organism evidence="2 3">
    <name type="scientific">Coilia grayii</name>
    <name type="common">Gray's grenadier anchovy</name>
    <dbReference type="NCBI Taxonomy" id="363190"/>
    <lineage>
        <taxon>Eukaryota</taxon>
        <taxon>Metazoa</taxon>
        <taxon>Chordata</taxon>
        <taxon>Craniata</taxon>
        <taxon>Vertebrata</taxon>
        <taxon>Euteleostomi</taxon>
        <taxon>Actinopterygii</taxon>
        <taxon>Neopterygii</taxon>
        <taxon>Teleostei</taxon>
        <taxon>Clupei</taxon>
        <taxon>Clupeiformes</taxon>
        <taxon>Clupeoidei</taxon>
        <taxon>Engraulidae</taxon>
        <taxon>Coilinae</taxon>
        <taxon>Coilia</taxon>
    </lineage>
</organism>
<protein>
    <recommendedName>
        <fullName evidence="1">Integrase catalytic domain-containing protein</fullName>
    </recommendedName>
</protein>
<dbReference type="SUPFAM" id="SSF53098">
    <property type="entry name" value="Ribonuclease H-like"/>
    <property type="match status" value="1"/>
</dbReference>
<evidence type="ECO:0000313" key="2">
    <source>
        <dbReference type="EMBL" id="KAL2085982.1"/>
    </source>
</evidence>
<evidence type="ECO:0000313" key="3">
    <source>
        <dbReference type="Proteomes" id="UP001591681"/>
    </source>
</evidence>
<dbReference type="EMBL" id="JBHFQA010000016">
    <property type="protein sequence ID" value="KAL2085982.1"/>
    <property type="molecule type" value="Genomic_DNA"/>
</dbReference>
<comment type="caution">
    <text evidence="2">The sequence shown here is derived from an EMBL/GenBank/DDBJ whole genome shotgun (WGS) entry which is preliminary data.</text>
</comment>